<evidence type="ECO:0008006" key="5">
    <source>
        <dbReference type="Google" id="ProtNLM"/>
    </source>
</evidence>
<keyword evidence="1" id="KW-0812">Transmembrane</keyword>
<feature type="chain" id="PRO_5040271640" description="Chondroitin proteoglycan 4 domain-containing protein" evidence="2">
    <location>
        <begin position="16"/>
        <end position="419"/>
    </location>
</feature>
<feature type="transmembrane region" description="Helical" evidence="1">
    <location>
        <begin position="284"/>
        <end position="309"/>
    </location>
</feature>
<keyword evidence="4" id="KW-1185">Reference proteome</keyword>
<organism evidence="3 4">
    <name type="scientific">Caenorhabditis angaria</name>
    <dbReference type="NCBI Taxonomy" id="860376"/>
    <lineage>
        <taxon>Eukaryota</taxon>
        <taxon>Metazoa</taxon>
        <taxon>Ecdysozoa</taxon>
        <taxon>Nematoda</taxon>
        <taxon>Chromadorea</taxon>
        <taxon>Rhabditida</taxon>
        <taxon>Rhabditina</taxon>
        <taxon>Rhabditomorpha</taxon>
        <taxon>Rhabditoidea</taxon>
        <taxon>Rhabditidae</taxon>
        <taxon>Peloderinae</taxon>
        <taxon>Caenorhabditis</taxon>
    </lineage>
</organism>
<keyword evidence="1" id="KW-1133">Transmembrane helix</keyword>
<gene>
    <name evidence="3" type="ORF">CAMP_LOCUS1688</name>
</gene>
<dbReference type="EMBL" id="CANHGI010000001">
    <property type="protein sequence ID" value="CAI5439051.1"/>
    <property type="molecule type" value="Genomic_DNA"/>
</dbReference>
<dbReference type="Proteomes" id="UP001152747">
    <property type="component" value="Unassembled WGS sequence"/>
</dbReference>
<proteinExistence type="predicted"/>
<dbReference type="AlphaFoldDB" id="A0A9P1I6J0"/>
<sequence length="419" mass="48213">MRILSLLAFLTACHSYDILDPKERPLLSFFVGPMHIPACLLNCTTKFQVELMSFVTGNVSMQSRNKICGLYEDASVCVREHCSDYEILYRKLTSGFNWACDSADPFESLFKCIVVMGKQAREEKNCGTFCNVPTNALMSFESADNLISGMNDFCGPLACYMNCTREQMNSYCPTSGSKLIHVAASAFDELIYEIQHTTPSERHEIMRQVPKSCKLFFNHKMVTAFRFDEKFVYDLFFMITSRKQRVKNGKLDNTEAVRIVRDLISKMENEEKPKKPVTWTKQNIMTVIFMGFVLLLNIIGLAFTVYWCLNMNNEGVASTNNPNLEIDHFLEPQIRMKVKFPRLRADAIKDSYQDVLEMRVPRNGNQGGLDDEQTTVVVPRDKYRRRRTFSVPIEQTHNRNSTGSDKFPQVVVLRNHHEL</sequence>
<accession>A0A9P1I6J0</accession>
<evidence type="ECO:0000256" key="2">
    <source>
        <dbReference type="SAM" id="SignalP"/>
    </source>
</evidence>
<reference evidence="3" key="1">
    <citation type="submission" date="2022-11" db="EMBL/GenBank/DDBJ databases">
        <authorList>
            <person name="Kikuchi T."/>
        </authorList>
    </citation>
    <scope>NUCLEOTIDE SEQUENCE</scope>
    <source>
        <strain evidence="3">PS1010</strain>
    </source>
</reference>
<protein>
    <recommendedName>
        <fullName evidence="5">Chondroitin proteoglycan 4 domain-containing protein</fullName>
    </recommendedName>
</protein>
<evidence type="ECO:0000313" key="3">
    <source>
        <dbReference type="EMBL" id="CAI5439051.1"/>
    </source>
</evidence>
<comment type="caution">
    <text evidence="3">The sequence shown here is derived from an EMBL/GenBank/DDBJ whole genome shotgun (WGS) entry which is preliminary data.</text>
</comment>
<keyword evidence="1" id="KW-0472">Membrane</keyword>
<evidence type="ECO:0000256" key="1">
    <source>
        <dbReference type="SAM" id="Phobius"/>
    </source>
</evidence>
<evidence type="ECO:0000313" key="4">
    <source>
        <dbReference type="Proteomes" id="UP001152747"/>
    </source>
</evidence>
<name>A0A9P1I6J0_9PELO</name>
<feature type="signal peptide" evidence="2">
    <location>
        <begin position="1"/>
        <end position="15"/>
    </location>
</feature>
<keyword evidence="2" id="KW-0732">Signal</keyword>
<dbReference type="OrthoDB" id="5845432at2759"/>